<organism evidence="1 2">
    <name type="scientific">Cytobacillus oceanisediminis</name>
    <dbReference type="NCBI Taxonomy" id="665099"/>
    <lineage>
        <taxon>Bacteria</taxon>
        <taxon>Bacillati</taxon>
        <taxon>Bacillota</taxon>
        <taxon>Bacilli</taxon>
        <taxon>Bacillales</taxon>
        <taxon>Bacillaceae</taxon>
        <taxon>Cytobacillus</taxon>
    </lineage>
</organism>
<proteinExistence type="predicted"/>
<keyword evidence="2" id="KW-1185">Reference proteome</keyword>
<dbReference type="EMBL" id="MBRJ01000059">
    <property type="protein sequence ID" value="OHX41429.1"/>
    <property type="molecule type" value="Genomic_DNA"/>
</dbReference>
<name>A0ABX3CKP6_9BACI</name>
<evidence type="ECO:0000313" key="2">
    <source>
        <dbReference type="Proteomes" id="UP000180194"/>
    </source>
</evidence>
<protein>
    <submittedName>
        <fullName evidence="1">Uncharacterized protein</fullName>
    </submittedName>
</protein>
<comment type="caution">
    <text evidence="1">The sequence shown here is derived from an EMBL/GenBank/DDBJ whole genome shotgun (WGS) entry which is preliminary data.</text>
</comment>
<evidence type="ECO:0000313" key="1">
    <source>
        <dbReference type="EMBL" id="OHX41429.1"/>
    </source>
</evidence>
<reference evidence="1 2" key="1">
    <citation type="submission" date="2016-07" db="EMBL/GenBank/DDBJ databases">
        <title>Bacillus oceanisediminis whole genome.</title>
        <authorList>
            <person name="Pal Y."/>
            <person name="Verma A."/>
            <person name="Mual P."/>
            <person name="Srinivasan K."/>
        </authorList>
    </citation>
    <scope>NUCLEOTIDE SEQUENCE [LARGE SCALE GENOMIC DNA]</scope>
    <source>
        <strain evidence="1 2">Bhandara28</strain>
    </source>
</reference>
<sequence>MWVEERENELFEKEKFEELGKVDDYIFQTLVFMGRASQQMSIGFTIADTLNEIPQSIKEEMRDLARRYHGLQEQIRNLSKEGG</sequence>
<accession>A0ABX3CKP6</accession>
<dbReference type="Proteomes" id="UP000180194">
    <property type="component" value="Unassembled WGS sequence"/>
</dbReference>
<gene>
    <name evidence="1" type="ORF">BBV17_28395</name>
</gene>